<gene>
    <name evidence="3" type="ORF">POM88_026252</name>
</gene>
<feature type="region of interest" description="Disordered" evidence="1">
    <location>
        <begin position="273"/>
        <end position="294"/>
    </location>
</feature>
<name>A0AAD8I642_9APIA</name>
<feature type="compositionally biased region" description="Polar residues" evidence="1">
    <location>
        <begin position="67"/>
        <end position="80"/>
    </location>
</feature>
<evidence type="ECO:0000313" key="3">
    <source>
        <dbReference type="EMBL" id="KAK1379508.1"/>
    </source>
</evidence>
<dbReference type="InterPro" id="IPR005162">
    <property type="entry name" value="Retrotrans_gag_dom"/>
</dbReference>
<accession>A0AAD8I642</accession>
<dbReference type="EMBL" id="JAUIZM010000006">
    <property type="protein sequence ID" value="KAK1379508.1"/>
    <property type="molecule type" value="Genomic_DNA"/>
</dbReference>
<protein>
    <recommendedName>
        <fullName evidence="2">Retrotransposon gag domain-containing protein</fullName>
    </recommendedName>
</protein>
<dbReference type="Proteomes" id="UP001237642">
    <property type="component" value="Unassembled WGS sequence"/>
</dbReference>
<organism evidence="3 4">
    <name type="scientific">Heracleum sosnowskyi</name>
    <dbReference type="NCBI Taxonomy" id="360622"/>
    <lineage>
        <taxon>Eukaryota</taxon>
        <taxon>Viridiplantae</taxon>
        <taxon>Streptophyta</taxon>
        <taxon>Embryophyta</taxon>
        <taxon>Tracheophyta</taxon>
        <taxon>Spermatophyta</taxon>
        <taxon>Magnoliopsida</taxon>
        <taxon>eudicotyledons</taxon>
        <taxon>Gunneridae</taxon>
        <taxon>Pentapetalae</taxon>
        <taxon>asterids</taxon>
        <taxon>campanulids</taxon>
        <taxon>Apiales</taxon>
        <taxon>Apiaceae</taxon>
        <taxon>Apioideae</taxon>
        <taxon>apioid superclade</taxon>
        <taxon>Tordylieae</taxon>
        <taxon>Tordyliinae</taxon>
        <taxon>Heracleum</taxon>
    </lineage>
</organism>
<sequence length="294" mass="34288">MRLRVTRTLVETRLHGLDSSREGGTVAGTREILDYAMREIGEVAGPALWETRDDNPNMPPRRHTRTTDSPDQEGQQNSPPTGHIDPVVIQLLNTLTQQTTALAQQQQQVIQQQLLEQHQQQQHHQKAAPVEIEKAFTLIEVTEEKKTEYASYFLKSEASYWWETSRAMEPEGLITWGRFTELFLERYFPDYMRDQMELKFLELKQGNMAVPQYETKFTELARFVPMYVDTEKKKANRFQQGLRSWIRSKLAILELDTYATVVQKTMIAEAESDSYMKERENKKRKAWTSDKGQP</sequence>
<reference evidence="3" key="1">
    <citation type="submission" date="2023-02" db="EMBL/GenBank/DDBJ databases">
        <title>Genome of toxic invasive species Heracleum sosnowskyi carries increased number of genes despite the absence of recent whole-genome duplications.</title>
        <authorList>
            <person name="Schelkunov M."/>
            <person name="Shtratnikova V."/>
            <person name="Makarenko M."/>
            <person name="Klepikova A."/>
            <person name="Omelchenko D."/>
            <person name="Novikova G."/>
            <person name="Obukhova E."/>
            <person name="Bogdanov V."/>
            <person name="Penin A."/>
            <person name="Logacheva M."/>
        </authorList>
    </citation>
    <scope>NUCLEOTIDE SEQUENCE</scope>
    <source>
        <strain evidence="3">Hsosn_3</strain>
        <tissue evidence="3">Leaf</tissue>
    </source>
</reference>
<feature type="domain" description="Retrotransposon gag" evidence="2">
    <location>
        <begin position="149"/>
        <end position="243"/>
    </location>
</feature>
<comment type="caution">
    <text evidence="3">The sequence shown here is derived from an EMBL/GenBank/DDBJ whole genome shotgun (WGS) entry which is preliminary data.</text>
</comment>
<evidence type="ECO:0000259" key="2">
    <source>
        <dbReference type="Pfam" id="PF03732"/>
    </source>
</evidence>
<dbReference type="PANTHER" id="PTHR15503">
    <property type="entry name" value="LDOC1 RELATED"/>
    <property type="match status" value="1"/>
</dbReference>
<keyword evidence="4" id="KW-1185">Reference proteome</keyword>
<reference evidence="3" key="2">
    <citation type="submission" date="2023-05" db="EMBL/GenBank/DDBJ databases">
        <authorList>
            <person name="Schelkunov M.I."/>
        </authorList>
    </citation>
    <scope>NUCLEOTIDE SEQUENCE</scope>
    <source>
        <strain evidence="3">Hsosn_3</strain>
        <tissue evidence="3">Leaf</tissue>
    </source>
</reference>
<dbReference type="AlphaFoldDB" id="A0AAD8I642"/>
<dbReference type="PANTHER" id="PTHR15503:SF45">
    <property type="entry name" value="RNA-DIRECTED DNA POLYMERASE HOMOLOG"/>
    <property type="match status" value="1"/>
</dbReference>
<evidence type="ECO:0000313" key="4">
    <source>
        <dbReference type="Proteomes" id="UP001237642"/>
    </source>
</evidence>
<dbReference type="InterPro" id="IPR032567">
    <property type="entry name" value="RTL1-rel"/>
</dbReference>
<feature type="region of interest" description="Disordered" evidence="1">
    <location>
        <begin position="46"/>
        <end position="84"/>
    </location>
</feature>
<proteinExistence type="predicted"/>
<evidence type="ECO:0000256" key="1">
    <source>
        <dbReference type="SAM" id="MobiDB-lite"/>
    </source>
</evidence>
<dbReference type="Pfam" id="PF03732">
    <property type="entry name" value="Retrotrans_gag"/>
    <property type="match status" value="1"/>
</dbReference>